<proteinExistence type="predicted"/>
<organism evidence="1 2">
    <name type="scientific">Roridomyces roridus</name>
    <dbReference type="NCBI Taxonomy" id="1738132"/>
    <lineage>
        <taxon>Eukaryota</taxon>
        <taxon>Fungi</taxon>
        <taxon>Dikarya</taxon>
        <taxon>Basidiomycota</taxon>
        <taxon>Agaricomycotina</taxon>
        <taxon>Agaricomycetes</taxon>
        <taxon>Agaricomycetidae</taxon>
        <taxon>Agaricales</taxon>
        <taxon>Marasmiineae</taxon>
        <taxon>Mycenaceae</taxon>
        <taxon>Roridomyces</taxon>
    </lineage>
</organism>
<accession>A0AAD7BHK6</accession>
<gene>
    <name evidence="1" type="ORF">FB45DRAFT_1092962</name>
</gene>
<evidence type="ECO:0000313" key="1">
    <source>
        <dbReference type="EMBL" id="KAJ7621308.1"/>
    </source>
</evidence>
<protein>
    <submittedName>
        <fullName evidence="1">Uncharacterized protein</fullName>
    </submittedName>
</protein>
<comment type="caution">
    <text evidence="1">The sequence shown here is derived from an EMBL/GenBank/DDBJ whole genome shotgun (WGS) entry which is preliminary data.</text>
</comment>
<reference evidence="1" key="1">
    <citation type="submission" date="2023-03" db="EMBL/GenBank/DDBJ databases">
        <title>Massive genome expansion in bonnet fungi (Mycena s.s.) driven by repeated elements and novel gene families across ecological guilds.</title>
        <authorList>
            <consortium name="Lawrence Berkeley National Laboratory"/>
            <person name="Harder C.B."/>
            <person name="Miyauchi S."/>
            <person name="Viragh M."/>
            <person name="Kuo A."/>
            <person name="Thoen E."/>
            <person name="Andreopoulos B."/>
            <person name="Lu D."/>
            <person name="Skrede I."/>
            <person name="Drula E."/>
            <person name="Henrissat B."/>
            <person name="Morin E."/>
            <person name="Kohler A."/>
            <person name="Barry K."/>
            <person name="LaButti K."/>
            <person name="Morin E."/>
            <person name="Salamov A."/>
            <person name="Lipzen A."/>
            <person name="Mereny Z."/>
            <person name="Hegedus B."/>
            <person name="Baldrian P."/>
            <person name="Stursova M."/>
            <person name="Weitz H."/>
            <person name="Taylor A."/>
            <person name="Grigoriev I.V."/>
            <person name="Nagy L.G."/>
            <person name="Martin F."/>
            <person name="Kauserud H."/>
        </authorList>
    </citation>
    <scope>NUCLEOTIDE SEQUENCE</scope>
    <source>
        <strain evidence="1">9284</strain>
    </source>
</reference>
<keyword evidence="2" id="KW-1185">Reference proteome</keyword>
<sequence>MGALDSLFQDQRINHVVRTTISGAYVRCIAACAQQADLAGLYEDLQARLSALLASWTIYWGDRFRSGAYVVKALDLYEELLPKFAPQVREAHQTFDMSFKPASARQICASPQAHKPGPETHKVPRSTPIELHIFISFDPESDCPTFNHFRDFNPCFDLASLCDKLPSPTRSQDLCQKTDAWTRLAVLAKERAKFADSFDFDSILNLKACDNTLRPTFVSTVRKIGSEDRVQTLFGMRGGRVPFITPRQRAFARAILHRDYTNLKLKIFVQAVTCMRASRDPHAGYFVVFDYSQGGGPDIGVYSLAEPSALLDRLAGAGIQWDLTIARAARSEGRMTIHVVRAREGKFLRHWVLPLRSDSEVIHEGLVKIACAGDGKNQAQDVKELVARSNSEVVEFH</sequence>
<evidence type="ECO:0000313" key="2">
    <source>
        <dbReference type="Proteomes" id="UP001221142"/>
    </source>
</evidence>
<dbReference type="Proteomes" id="UP001221142">
    <property type="component" value="Unassembled WGS sequence"/>
</dbReference>
<dbReference type="AlphaFoldDB" id="A0AAD7BHK6"/>
<name>A0AAD7BHK6_9AGAR</name>
<dbReference type="EMBL" id="JARKIF010000016">
    <property type="protein sequence ID" value="KAJ7621308.1"/>
    <property type="molecule type" value="Genomic_DNA"/>
</dbReference>